<dbReference type="AlphaFoldDB" id="A0AAN6W2M3"/>
<name>A0AAN6W2M3_9PEZI</name>
<feature type="chain" id="PRO_5042837529" description="VWFA domain-containing protein" evidence="2">
    <location>
        <begin position="22"/>
        <end position="705"/>
    </location>
</feature>
<evidence type="ECO:0000313" key="5">
    <source>
        <dbReference type="Proteomes" id="UP001302321"/>
    </source>
</evidence>
<protein>
    <recommendedName>
        <fullName evidence="3">VWFA domain-containing protein</fullName>
    </recommendedName>
</protein>
<evidence type="ECO:0000259" key="3">
    <source>
        <dbReference type="PROSITE" id="PS50234"/>
    </source>
</evidence>
<dbReference type="CDD" id="cd00198">
    <property type="entry name" value="vWFA"/>
    <property type="match status" value="1"/>
</dbReference>
<organism evidence="4 5">
    <name type="scientific">Triangularia setosa</name>
    <dbReference type="NCBI Taxonomy" id="2587417"/>
    <lineage>
        <taxon>Eukaryota</taxon>
        <taxon>Fungi</taxon>
        <taxon>Dikarya</taxon>
        <taxon>Ascomycota</taxon>
        <taxon>Pezizomycotina</taxon>
        <taxon>Sordariomycetes</taxon>
        <taxon>Sordariomycetidae</taxon>
        <taxon>Sordariales</taxon>
        <taxon>Podosporaceae</taxon>
        <taxon>Triangularia</taxon>
    </lineage>
</organism>
<dbReference type="SUPFAM" id="SSF53300">
    <property type="entry name" value="vWA-like"/>
    <property type="match status" value="1"/>
</dbReference>
<feature type="compositionally biased region" description="Pro residues" evidence="1">
    <location>
        <begin position="559"/>
        <end position="576"/>
    </location>
</feature>
<evidence type="ECO:0000256" key="2">
    <source>
        <dbReference type="SAM" id="SignalP"/>
    </source>
</evidence>
<feature type="compositionally biased region" description="Polar residues" evidence="1">
    <location>
        <begin position="501"/>
        <end position="514"/>
    </location>
</feature>
<dbReference type="Gene3D" id="3.40.50.410">
    <property type="entry name" value="von Willebrand factor, type A domain"/>
    <property type="match status" value="1"/>
</dbReference>
<keyword evidence="5" id="KW-1185">Reference proteome</keyword>
<reference evidence="4" key="2">
    <citation type="submission" date="2023-05" db="EMBL/GenBank/DDBJ databases">
        <authorList>
            <consortium name="Lawrence Berkeley National Laboratory"/>
            <person name="Steindorff A."/>
            <person name="Hensen N."/>
            <person name="Bonometti L."/>
            <person name="Westerberg I."/>
            <person name="Brannstrom I.O."/>
            <person name="Guillou S."/>
            <person name="Cros-Aarteil S."/>
            <person name="Calhoun S."/>
            <person name="Haridas S."/>
            <person name="Kuo A."/>
            <person name="Mondo S."/>
            <person name="Pangilinan J."/>
            <person name="Riley R."/>
            <person name="Labutti K."/>
            <person name="Andreopoulos B."/>
            <person name="Lipzen A."/>
            <person name="Chen C."/>
            <person name="Yanf M."/>
            <person name="Daum C."/>
            <person name="Ng V."/>
            <person name="Clum A."/>
            <person name="Ohm R."/>
            <person name="Martin F."/>
            <person name="Silar P."/>
            <person name="Natvig D."/>
            <person name="Lalanne C."/>
            <person name="Gautier V."/>
            <person name="Ament-Velasquez S.L."/>
            <person name="Kruys A."/>
            <person name="Hutchinson M.I."/>
            <person name="Powell A.J."/>
            <person name="Barry K."/>
            <person name="Miller A.N."/>
            <person name="Grigoriev I.V."/>
            <person name="Debuchy R."/>
            <person name="Gladieux P."/>
            <person name="Thoren M.H."/>
            <person name="Johannesson H."/>
        </authorList>
    </citation>
    <scope>NUCLEOTIDE SEQUENCE</scope>
    <source>
        <strain evidence="4">CBS 892.96</strain>
    </source>
</reference>
<keyword evidence="2" id="KW-0732">Signal</keyword>
<feature type="signal peptide" evidence="2">
    <location>
        <begin position="1"/>
        <end position="21"/>
    </location>
</feature>
<gene>
    <name evidence="4" type="ORF">QBC36DRAFT_43451</name>
</gene>
<dbReference type="InterPro" id="IPR002035">
    <property type="entry name" value="VWF_A"/>
</dbReference>
<dbReference type="EMBL" id="MU866290">
    <property type="protein sequence ID" value="KAK4174284.1"/>
    <property type="molecule type" value="Genomic_DNA"/>
</dbReference>
<comment type="caution">
    <text evidence="4">The sequence shown here is derived from an EMBL/GenBank/DDBJ whole genome shotgun (WGS) entry which is preliminary data.</text>
</comment>
<proteinExistence type="predicted"/>
<sequence>MRPVLSFSLLLSASLATAALSGNHHQWQQLQKRQDQQQPLQACTDLTISSNNGDRKVAIVIDSSGSMSGADPDDLRLAAAKALNEFLVSNSESGGEKKPDQVAIVGFDSTPYDVFGPGDPGDPAAPAGIENITLGGGTYIAGGVYQAMDRLAAMSGETKGRSAIVVFTDGSDSDTEELTSAINNATSQGIRVSFGYLDDRASAQPQSVLRALRDSKGVYATITIAAGSQNFINYVLLNGLTAQDNAQGAGDRLLAGLATTQFVSGSDPVKLRYTAEQGENANFTVVSFTADRLTVEARAGGQTFQPETKIATTRHFLNLTVPASGEVEVLVTATNGPVDGLFSVLTNSNQPIKNCTVGVTGDAKSGGLSTGAKAGVGVGVVAAVIGLGAAGFYAYKHFFITGAGASAAAPTISGPILSGAEGNIGGQGGEKMQGYSNVSPIQGQIGGLGPAYGAPPPTDGISPMASTGYDGNTAVHNLNPGLEGTPPSDIPPHGSPPSGLPQPSNMPFIGNSSGAFIPPLVPPLMKPPSQSHHHQSKPSSQNQPSRPGSQHSSSYQPSSPSPIPPGDAYLPPPPLPEQYQQSLSHDHHVYQHPLNPTDPYHYQQSIPGNSFDPPHSHNYGEPPDSNNNNPHKPTFPVPGPPSGWKQKNNQEETHHHHPWLALDMVCEHPDCPLSSPSHRCGPSKESCDCKCHKGDGCPYLKRLRG</sequence>
<feature type="compositionally biased region" description="Pro residues" evidence="1">
    <location>
        <begin position="488"/>
        <end position="500"/>
    </location>
</feature>
<evidence type="ECO:0000313" key="4">
    <source>
        <dbReference type="EMBL" id="KAK4174284.1"/>
    </source>
</evidence>
<reference evidence="4" key="1">
    <citation type="journal article" date="2023" name="Mol. Phylogenet. Evol.">
        <title>Genome-scale phylogeny and comparative genomics of the fungal order Sordariales.</title>
        <authorList>
            <person name="Hensen N."/>
            <person name="Bonometti L."/>
            <person name="Westerberg I."/>
            <person name="Brannstrom I.O."/>
            <person name="Guillou S."/>
            <person name="Cros-Aarteil S."/>
            <person name="Calhoun S."/>
            <person name="Haridas S."/>
            <person name="Kuo A."/>
            <person name="Mondo S."/>
            <person name="Pangilinan J."/>
            <person name="Riley R."/>
            <person name="LaButti K."/>
            <person name="Andreopoulos B."/>
            <person name="Lipzen A."/>
            <person name="Chen C."/>
            <person name="Yan M."/>
            <person name="Daum C."/>
            <person name="Ng V."/>
            <person name="Clum A."/>
            <person name="Steindorff A."/>
            <person name="Ohm R.A."/>
            <person name="Martin F."/>
            <person name="Silar P."/>
            <person name="Natvig D.O."/>
            <person name="Lalanne C."/>
            <person name="Gautier V."/>
            <person name="Ament-Velasquez S.L."/>
            <person name="Kruys A."/>
            <person name="Hutchinson M.I."/>
            <person name="Powell A.J."/>
            <person name="Barry K."/>
            <person name="Miller A.N."/>
            <person name="Grigoriev I.V."/>
            <person name="Debuchy R."/>
            <person name="Gladieux P."/>
            <person name="Hiltunen Thoren M."/>
            <person name="Johannesson H."/>
        </authorList>
    </citation>
    <scope>NUCLEOTIDE SEQUENCE</scope>
    <source>
        <strain evidence="4">CBS 892.96</strain>
    </source>
</reference>
<evidence type="ECO:0000256" key="1">
    <source>
        <dbReference type="SAM" id="MobiDB-lite"/>
    </source>
</evidence>
<dbReference type="Pfam" id="PF13519">
    <property type="entry name" value="VWA_2"/>
    <property type="match status" value="1"/>
</dbReference>
<feature type="region of interest" description="Disordered" evidence="1">
    <location>
        <begin position="449"/>
        <end position="654"/>
    </location>
</feature>
<dbReference type="Proteomes" id="UP001302321">
    <property type="component" value="Unassembled WGS sequence"/>
</dbReference>
<dbReference type="SMART" id="SM00327">
    <property type="entry name" value="VWA"/>
    <property type="match status" value="1"/>
</dbReference>
<dbReference type="PROSITE" id="PS50234">
    <property type="entry name" value="VWFA"/>
    <property type="match status" value="1"/>
</dbReference>
<feature type="compositionally biased region" description="Low complexity" evidence="1">
    <location>
        <begin position="537"/>
        <end position="558"/>
    </location>
</feature>
<feature type="domain" description="VWFA" evidence="3">
    <location>
        <begin position="56"/>
        <end position="240"/>
    </location>
</feature>
<dbReference type="InterPro" id="IPR036465">
    <property type="entry name" value="vWFA_dom_sf"/>
</dbReference>
<accession>A0AAN6W2M3</accession>